<dbReference type="InterPro" id="IPR011541">
    <property type="entry name" value="Ni/Co_transpt_high_affinity"/>
</dbReference>
<keyword evidence="3" id="KW-0533">Nickel</keyword>
<evidence type="ECO:0000256" key="4">
    <source>
        <dbReference type="ARBA" id="ARBA00022692"/>
    </source>
</evidence>
<keyword evidence="2 7" id="KW-0813">Transport</keyword>
<dbReference type="EMBL" id="ABOX02000002">
    <property type="protein sequence ID" value="EEF63112.1"/>
    <property type="molecule type" value="Genomic_DNA"/>
</dbReference>
<comment type="caution">
    <text evidence="8">The sequence shown here is derived from an EMBL/GenBank/DDBJ whole genome shotgun (WGS) entry which is preliminary data.</text>
</comment>
<feature type="transmembrane region" description="Helical" evidence="7">
    <location>
        <begin position="43"/>
        <end position="69"/>
    </location>
</feature>
<dbReference type="Pfam" id="PF03824">
    <property type="entry name" value="NicO"/>
    <property type="match status" value="1"/>
</dbReference>
<evidence type="ECO:0000256" key="6">
    <source>
        <dbReference type="ARBA" id="ARBA00023136"/>
    </source>
</evidence>
<evidence type="ECO:0000256" key="7">
    <source>
        <dbReference type="RuleBase" id="RU362101"/>
    </source>
</evidence>
<proteinExistence type="inferred from homology"/>
<dbReference type="GO" id="GO:0012505">
    <property type="term" value="C:endomembrane system"/>
    <property type="evidence" value="ECO:0007669"/>
    <property type="project" value="UniProtKB-SubCell"/>
</dbReference>
<comment type="similarity">
    <text evidence="7">Belongs to the NiCoT transporter (TC 2.A.52) family.</text>
</comment>
<evidence type="ECO:0000256" key="5">
    <source>
        <dbReference type="ARBA" id="ARBA00022989"/>
    </source>
</evidence>
<evidence type="ECO:0000256" key="3">
    <source>
        <dbReference type="ARBA" id="ARBA00022596"/>
    </source>
</evidence>
<keyword evidence="4 7" id="KW-0812">Transmembrane</keyword>
<feature type="transmembrane region" description="Helical" evidence="7">
    <location>
        <begin position="196"/>
        <end position="221"/>
    </location>
</feature>
<keyword evidence="9" id="KW-1185">Reference proteome</keyword>
<evidence type="ECO:0000313" key="8">
    <source>
        <dbReference type="EMBL" id="EEF63112.1"/>
    </source>
</evidence>
<dbReference type="RefSeq" id="WP_007412925.1">
    <property type="nucleotide sequence ID" value="NZ_ABOX02000002.1"/>
</dbReference>
<sequence length="263" mass="28632" precursor="true">MMTLLSFLFLGFFLGMRHAMDADHVVAVTTIVSRERTIRNAAMIGIVWGIGHTLTLLLAGGMIIFLGVVVPTRLGLSLEFSVALMLILLGFLNFKNFAASLTRSTGMDGMRPNEFKPGDVAQHEGFACDHLREAELQACENRVSGWRFLGLELKWGHLSSYQTLRPLIIGIVHGLAGSAAVALLVLPLIQKPFWAIAYLMIFGGGTIGGMMLITAAMALPFSRTARRSPAFHRNLGLATGFLSIGFGLFLVYQIGFVEGLFTK</sequence>
<dbReference type="PANTHER" id="PTHR33876:SF4">
    <property type="entry name" value="CHLOROPLAST PROTEIN FOR GROWTH AND FERTILITY 2"/>
    <property type="match status" value="1"/>
</dbReference>
<feature type="transmembrane region" description="Helical" evidence="7">
    <location>
        <begin position="76"/>
        <end position="94"/>
    </location>
</feature>
<keyword evidence="6 7" id="KW-0472">Membrane</keyword>
<evidence type="ECO:0000313" key="9">
    <source>
        <dbReference type="Proteomes" id="UP000003688"/>
    </source>
</evidence>
<comment type="subcellular location">
    <subcellularLocation>
        <location evidence="7">Cell membrane</location>
        <topology evidence="7">Multi-pass membrane protein</topology>
    </subcellularLocation>
    <subcellularLocation>
        <location evidence="1">Endomembrane system</location>
        <topology evidence="1">Multi-pass membrane protein</topology>
    </subcellularLocation>
</comment>
<protein>
    <recommendedName>
        <fullName evidence="7">Nickel/cobalt efflux system</fullName>
    </recommendedName>
</protein>
<dbReference type="Proteomes" id="UP000003688">
    <property type="component" value="Unassembled WGS sequence"/>
</dbReference>
<dbReference type="AlphaFoldDB" id="B9XAS7"/>
<dbReference type="InterPro" id="IPR052776">
    <property type="entry name" value="Chloro_ReproSupport/MetalTrans"/>
</dbReference>
<dbReference type="OrthoDB" id="9811044at2"/>
<keyword evidence="5 7" id="KW-1133">Transmembrane helix</keyword>
<evidence type="ECO:0000256" key="2">
    <source>
        <dbReference type="ARBA" id="ARBA00022448"/>
    </source>
</evidence>
<dbReference type="GO" id="GO:0015099">
    <property type="term" value="F:nickel cation transmembrane transporter activity"/>
    <property type="evidence" value="ECO:0007669"/>
    <property type="project" value="UniProtKB-UniRule"/>
</dbReference>
<evidence type="ECO:0000256" key="1">
    <source>
        <dbReference type="ARBA" id="ARBA00004127"/>
    </source>
</evidence>
<dbReference type="PANTHER" id="PTHR33876">
    <property type="entry name" value="UNNAMED PRODUCT"/>
    <property type="match status" value="1"/>
</dbReference>
<name>B9XAS7_PEDPL</name>
<reference evidence="8 9" key="1">
    <citation type="journal article" date="2011" name="J. Bacteriol.">
        <title>Genome sequence of 'Pedosphaera parvula' Ellin514, an aerobic Verrucomicrobial isolate from pasture soil.</title>
        <authorList>
            <person name="Kant R."/>
            <person name="van Passel M.W."/>
            <person name="Sangwan P."/>
            <person name="Palva A."/>
            <person name="Lucas S."/>
            <person name="Copeland A."/>
            <person name="Lapidus A."/>
            <person name="Glavina Del Rio T."/>
            <person name="Dalin E."/>
            <person name="Tice H."/>
            <person name="Bruce D."/>
            <person name="Goodwin L."/>
            <person name="Pitluck S."/>
            <person name="Chertkov O."/>
            <person name="Larimer F.W."/>
            <person name="Land M.L."/>
            <person name="Hauser L."/>
            <person name="Brettin T.S."/>
            <person name="Detter J.C."/>
            <person name="Han S."/>
            <person name="de Vos W.M."/>
            <person name="Janssen P.H."/>
            <person name="Smidt H."/>
        </authorList>
    </citation>
    <scope>NUCLEOTIDE SEQUENCE [LARGE SCALE GENOMIC DNA]</scope>
    <source>
        <strain evidence="8 9">Ellin514</strain>
    </source>
</reference>
<dbReference type="STRING" id="320771.Cflav_PD5747"/>
<organism evidence="8 9">
    <name type="scientific">Pedosphaera parvula (strain Ellin514)</name>
    <dbReference type="NCBI Taxonomy" id="320771"/>
    <lineage>
        <taxon>Bacteria</taxon>
        <taxon>Pseudomonadati</taxon>
        <taxon>Verrucomicrobiota</taxon>
        <taxon>Pedosphaerae</taxon>
        <taxon>Pedosphaerales</taxon>
        <taxon>Pedosphaeraceae</taxon>
        <taxon>Pedosphaera</taxon>
    </lineage>
</organism>
<dbReference type="GO" id="GO:0005886">
    <property type="term" value="C:plasma membrane"/>
    <property type="evidence" value="ECO:0007669"/>
    <property type="project" value="UniProtKB-SubCell"/>
</dbReference>
<feature type="transmembrane region" description="Helical" evidence="7">
    <location>
        <begin position="167"/>
        <end position="189"/>
    </location>
</feature>
<accession>B9XAS7</accession>
<gene>
    <name evidence="8" type="ORF">Cflav_PD5747</name>
</gene>
<feature type="transmembrane region" description="Helical" evidence="7">
    <location>
        <begin position="241"/>
        <end position="261"/>
    </location>
</feature>